<dbReference type="PANTHER" id="PTHR30313">
    <property type="entry name" value="DNA PRIMASE"/>
    <property type="match status" value="1"/>
</dbReference>
<dbReference type="Proteomes" id="UP001500280">
    <property type="component" value="Unassembled WGS sequence"/>
</dbReference>
<name>A0ABN2IX41_9ACTN</name>
<dbReference type="PANTHER" id="PTHR30313:SF2">
    <property type="entry name" value="DNA PRIMASE"/>
    <property type="match status" value="1"/>
</dbReference>
<dbReference type="Pfam" id="PF08275">
    <property type="entry name" value="DNAG_N"/>
    <property type="match status" value="1"/>
</dbReference>
<dbReference type="Gene3D" id="3.90.980.10">
    <property type="entry name" value="DNA primase, catalytic core, N-terminal domain"/>
    <property type="match status" value="1"/>
</dbReference>
<dbReference type="SUPFAM" id="SSF56731">
    <property type="entry name" value="DNA primase core"/>
    <property type="match status" value="1"/>
</dbReference>
<evidence type="ECO:0000313" key="4">
    <source>
        <dbReference type="Proteomes" id="UP001500280"/>
    </source>
</evidence>
<protein>
    <recommendedName>
        <fullName evidence="2">DNA primase DNAG catalytic core N-terminal domain-containing protein</fullName>
    </recommendedName>
</protein>
<evidence type="ECO:0000259" key="2">
    <source>
        <dbReference type="Pfam" id="PF08275"/>
    </source>
</evidence>
<feature type="domain" description="DNA primase DNAG catalytic core N-terminal" evidence="2">
    <location>
        <begin position="68"/>
        <end position="194"/>
    </location>
</feature>
<accession>A0ABN2IX41</accession>
<reference evidence="3 4" key="1">
    <citation type="journal article" date="2019" name="Int. J. Syst. Evol. Microbiol.">
        <title>The Global Catalogue of Microorganisms (GCM) 10K type strain sequencing project: providing services to taxonomists for standard genome sequencing and annotation.</title>
        <authorList>
            <consortium name="The Broad Institute Genomics Platform"/>
            <consortium name="The Broad Institute Genome Sequencing Center for Infectious Disease"/>
            <person name="Wu L."/>
            <person name="Ma J."/>
        </authorList>
    </citation>
    <scope>NUCLEOTIDE SEQUENCE [LARGE SCALE GENOMIC DNA]</scope>
    <source>
        <strain evidence="3 4">JCM 14307</strain>
    </source>
</reference>
<proteinExistence type="predicted"/>
<evidence type="ECO:0000256" key="1">
    <source>
        <dbReference type="SAM" id="MobiDB-lite"/>
    </source>
</evidence>
<comment type="caution">
    <text evidence="3">The sequence shown here is derived from an EMBL/GenBank/DDBJ whole genome shotgun (WGS) entry which is preliminary data.</text>
</comment>
<dbReference type="InterPro" id="IPR037068">
    <property type="entry name" value="DNA_primase_core_N_sf"/>
</dbReference>
<organism evidence="3 4">
    <name type="scientific">Kribbella yunnanensis</name>
    <dbReference type="NCBI Taxonomy" id="190194"/>
    <lineage>
        <taxon>Bacteria</taxon>
        <taxon>Bacillati</taxon>
        <taxon>Actinomycetota</taxon>
        <taxon>Actinomycetes</taxon>
        <taxon>Propionibacteriales</taxon>
        <taxon>Kribbellaceae</taxon>
        <taxon>Kribbella</taxon>
    </lineage>
</organism>
<dbReference type="EMBL" id="BAAANF010000023">
    <property type="protein sequence ID" value="GAA1713562.1"/>
    <property type="molecule type" value="Genomic_DNA"/>
</dbReference>
<gene>
    <name evidence="3" type="ORF">GCM10009745_72330</name>
</gene>
<dbReference type="InterPro" id="IPR013264">
    <property type="entry name" value="DNAG_N"/>
</dbReference>
<evidence type="ECO:0000313" key="3">
    <source>
        <dbReference type="EMBL" id="GAA1713562.1"/>
    </source>
</evidence>
<feature type="region of interest" description="Disordered" evidence="1">
    <location>
        <begin position="325"/>
        <end position="349"/>
    </location>
</feature>
<sequence length="349" mass="38975">MRRCSNNARVLESRNPVPEWTRRRDLRGVDHLEAWKKRVGSQVPDPNALVTAAERRRLLEANSAAARFYRRELFRGRRTWARTHLQAGGAHEVLAREAKWWVGYAPDARSRLVDHLRSQRFDLATVQKAGLGVRDPDGRVVDRFRDQLMLPARNEHSTVVGFIGLRQGEGGVYYTRSPDTSIHRRSESLVGLAEQGDLLDGGALPVLVNDPLDALAIERVSRLTGGRWIGVPLCDAVLSAQQAVLLSAHSATDTVVVWIMDPGAARRTVQDFLPELAKTFQRVHAVELSSGHSPASLWLSDGGQQRLHSQLLRTRPLADYRHSRQVRAATTRRIEPPAPDIPEGPSLDL</sequence>
<keyword evidence="4" id="KW-1185">Reference proteome</keyword>
<dbReference type="RefSeq" id="WP_425554239.1">
    <property type="nucleotide sequence ID" value="NZ_BAAANF010000023.1"/>
</dbReference>
<dbReference type="InterPro" id="IPR050219">
    <property type="entry name" value="DnaG_primase"/>
</dbReference>